<comment type="similarity">
    <text evidence="7 10">Belongs to the fluoride channel Fluc/FEX (TC 1.A.43) family.</text>
</comment>
<comment type="catalytic activity">
    <reaction evidence="8">
        <text>fluoride(in) = fluoride(out)</text>
        <dbReference type="Rhea" id="RHEA:76159"/>
        <dbReference type="ChEBI" id="CHEBI:17051"/>
    </reaction>
    <physiologicalReaction direction="left-to-right" evidence="8">
        <dbReference type="Rhea" id="RHEA:76160"/>
    </physiologicalReaction>
</comment>
<keyword evidence="12" id="KW-1185">Reference proteome</keyword>
<keyword evidence="5 10" id="KW-0472">Membrane</keyword>
<feature type="transmembrane region" description="Helical" evidence="10">
    <location>
        <begin position="58"/>
        <end position="79"/>
    </location>
</feature>
<keyword evidence="6" id="KW-0813">Transport</keyword>
<evidence type="ECO:0000256" key="10">
    <source>
        <dbReference type="RuleBase" id="RU004340"/>
    </source>
</evidence>
<feature type="transmembrane region" description="Helical" evidence="10">
    <location>
        <begin position="85"/>
        <end position="109"/>
    </location>
</feature>
<protein>
    <recommendedName>
        <fullName evidence="10">Fluoride-specific ion channel</fullName>
    </recommendedName>
</protein>
<evidence type="ECO:0000313" key="12">
    <source>
        <dbReference type="Proteomes" id="UP001597079"/>
    </source>
</evidence>
<keyword evidence="3 10" id="KW-0812">Transmembrane</keyword>
<feature type="transmembrane region" description="Helical" evidence="10">
    <location>
        <begin position="28"/>
        <end position="46"/>
    </location>
</feature>
<evidence type="ECO:0000256" key="1">
    <source>
        <dbReference type="ARBA" id="ARBA00004651"/>
    </source>
</evidence>
<keyword evidence="6" id="KW-0406">Ion transport</keyword>
<evidence type="ECO:0000256" key="5">
    <source>
        <dbReference type="ARBA" id="ARBA00023136"/>
    </source>
</evidence>
<dbReference type="RefSeq" id="WP_377945804.1">
    <property type="nucleotide sequence ID" value="NZ_JBHUCX010000099.1"/>
</dbReference>
<organism evidence="11 12">
    <name type="scientific">Alicyclobacillus fodiniaquatilis</name>
    <dbReference type="NCBI Taxonomy" id="1661150"/>
    <lineage>
        <taxon>Bacteria</taxon>
        <taxon>Bacillati</taxon>
        <taxon>Bacillota</taxon>
        <taxon>Bacilli</taxon>
        <taxon>Bacillales</taxon>
        <taxon>Alicyclobacillaceae</taxon>
        <taxon>Alicyclobacillus</taxon>
    </lineage>
</organism>
<sequence>MNIVSILIFGFIGGIIRFVWTNGNSADVLFVNALGALILGVLYVLWQRAHVKPWLEIGLSAGFIGSFTTFSSLMIEIVQFYPNHWFYSMIWILASFGAIALCAVGMGFTNYFTMHFNSKDDAQNNEQSA</sequence>
<dbReference type="Proteomes" id="UP001597079">
    <property type="component" value="Unassembled WGS sequence"/>
</dbReference>
<evidence type="ECO:0000313" key="11">
    <source>
        <dbReference type="EMBL" id="MFD1677882.1"/>
    </source>
</evidence>
<evidence type="ECO:0000256" key="4">
    <source>
        <dbReference type="ARBA" id="ARBA00022989"/>
    </source>
</evidence>
<evidence type="ECO:0000256" key="9">
    <source>
        <dbReference type="ARBA" id="ARBA00049940"/>
    </source>
</evidence>
<dbReference type="Pfam" id="PF02537">
    <property type="entry name" value="CRCB"/>
    <property type="match status" value="1"/>
</dbReference>
<dbReference type="EMBL" id="JBHUCX010000099">
    <property type="protein sequence ID" value="MFD1677882.1"/>
    <property type="molecule type" value="Genomic_DNA"/>
</dbReference>
<gene>
    <name evidence="11" type="ORF">ACFSB2_24770</name>
</gene>
<keyword evidence="2 10" id="KW-1003">Cell membrane</keyword>
<evidence type="ECO:0000256" key="2">
    <source>
        <dbReference type="ARBA" id="ARBA00022475"/>
    </source>
</evidence>
<comment type="caution">
    <text evidence="11">The sequence shown here is derived from an EMBL/GenBank/DDBJ whole genome shotgun (WGS) entry which is preliminary data.</text>
</comment>
<comment type="subcellular location">
    <subcellularLocation>
        <location evidence="1">Cell membrane</location>
        <topology evidence="1">Multi-pass membrane protein</topology>
    </subcellularLocation>
</comment>
<name>A0ABW4JN54_9BACL</name>
<accession>A0ABW4JN54</accession>
<proteinExistence type="inferred from homology"/>
<dbReference type="InterPro" id="IPR003691">
    <property type="entry name" value="FluC"/>
</dbReference>
<evidence type="ECO:0000256" key="7">
    <source>
        <dbReference type="ARBA" id="ARBA00035120"/>
    </source>
</evidence>
<evidence type="ECO:0000256" key="6">
    <source>
        <dbReference type="ARBA" id="ARBA00023303"/>
    </source>
</evidence>
<comment type="function">
    <text evidence="9">Fluoride-specific ion channel. Important for reducing fluoride concentration in the cell, thus reducing its toxicity.</text>
</comment>
<reference evidence="12" key="1">
    <citation type="journal article" date="2019" name="Int. J. Syst. Evol. Microbiol.">
        <title>The Global Catalogue of Microorganisms (GCM) 10K type strain sequencing project: providing services to taxonomists for standard genome sequencing and annotation.</title>
        <authorList>
            <consortium name="The Broad Institute Genomics Platform"/>
            <consortium name="The Broad Institute Genome Sequencing Center for Infectious Disease"/>
            <person name="Wu L."/>
            <person name="Ma J."/>
        </authorList>
    </citation>
    <scope>NUCLEOTIDE SEQUENCE [LARGE SCALE GENOMIC DNA]</scope>
    <source>
        <strain evidence="12">CGMCC 1.12286</strain>
    </source>
</reference>
<keyword evidence="4 10" id="KW-1133">Transmembrane helix</keyword>
<keyword evidence="6" id="KW-0407">Ion channel</keyword>
<evidence type="ECO:0000256" key="3">
    <source>
        <dbReference type="ARBA" id="ARBA00022692"/>
    </source>
</evidence>
<evidence type="ECO:0000256" key="8">
    <source>
        <dbReference type="ARBA" id="ARBA00035585"/>
    </source>
</evidence>